<keyword evidence="3" id="KW-1185">Reference proteome</keyword>
<organism evidence="2 3">
    <name type="scientific">Acinetobacter gerneri DSM 14967 = CIP 107464 = MTCC 9824</name>
    <dbReference type="NCBI Taxonomy" id="1120926"/>
    <lineage>
        <taxon>Bacteria</taxon>
        <taxon>Pseudomonadati</taxon>
        <taxon>Pseudomonadota</taxon>
        <taxon>Gammaproteobacteria</taxon>
        <taxon>Moraxellales</taxon>
        <taxon>Moraxellaceae</taxon>
        <taxon>Acinetobacter</taxon>
    </lineage>
</organism>
<feature type="chain" id="PRO_5004138082" evidence="1">
    <location>
        <begin position="23"/>
        <end position="119"/>
    </location>
</feature>
<name>N8ZLP7_9GAMM</name>
<dbReference type="HOGENOM" id="CLU_2056254_0_0_6"/>
<dbReference type="PATRIC" id="fig|1120926.3.peg.3121"/>
<gene>
    <name evidence="2" type="ORF">F960_03210</name>
</gene>
<evidence type="ECO:0000256" key="1">
    <source>
        <dbReference type="SAM" id="SignalP"/>
    </source>
</evidence>
<keyword evidence="1" id="KW-0732">Signal</keyword>
<evidence type="ECO:0000313" key="2">
    <source>
        <dbReference type="EMBL" id="ENV32703.1"/>
    </source>
</evidence>
<evidence type="ECO:0000313" key="3">
    <source>
        <dbReference type="Proteomes" id="UP000013117"/>
    </source>
</evidence>
<comment type="caution">
    <text evidence="2">The sequence shown here is derived from an EMBL/GenBank/DDBJ whole genome shotgun (WGS) entry which is preliminary data.</text>
</comment>
<protein>
    <submittedName>
        <fullName evidence="2">Uncharacterized protein</fullName>
    </submittedName>
</protein>
<accession>N8ZLP7</accession>
<dbReference type="GeneID" id="84210496"/>
<sequence>MNIRLKVASLVFLLSQSLSIYAGQPYYLWCSHINVEDEAALFSPVKMITRYSEMDHQELVAAYADDAKWPGRTACYGGSDREEAEAGRDKGKRFLEKQGWTHIVTSERQGFFDFVKQYR</sequence>
<proteinExistence type="predicted"/>
<feature type="signal peptide" evidence="1">
    <location>
        <begin position="1"/>
        <end position="22"/>
    </location>
</feature>
<dbReference type="Proteomes" id="UP000013117">
    <property type="component" value="Unassembled WGS sequence"/>
</dbReference>
<reference evidence="2 3" key="1">
    <citation type="submission" date="2013-02" db="EMBL/GenBank/DDBJ databases">
        <title>The Genome Sequence of Acinetobacter gerneri CIP 107464.</title>
        <authorList>
            <consortium name="The Broad Institute Genome Sequencing Platform"/>
            <consortium name="The Broad Institute Genome Sequencing Center for Infectious Disease"/>
            <person name="Cerqueira G."/>
            <person name="Feldgarden M."/>
            <person name="Courvalin P."/>
            <person name="Perichon B."/>
            <person name="Grillot-Courvalin C."/>
            <person name="Clermont D."/>
            <person name="Rocha E."/>
            <person name="Yoon E.-J."/>
            <person name="Nemec A."/>
            <person name="Walker B."/>
            <person name="Young S.K."/>
            <person name="Zeng Q."/>
            <person name="Gargeya S."/>
            <person name="Fitzgerald M."/>
            <person name="Haas B."/>
            <person name="Abouelleil A."/>
            <person name="Alvarado L."/>
            <person name="Arachchi H.M."/>
            <person name="Berlin A.M."/>
            <person name="Chapman S.B."/>
            <person name="Dewar J."/>
            <person name="Goldberg J."/>
            <person name="Griggs A."/>
            <person name="Gujja S."/>
            <person name="Hansen M."/>
            <person name="Howarth C."/>
            <person name="Imamovic A."/>
            <person name="Larimer J."/>
            <person name="McCowan C."/>
            <person name="Murphy C."/>
            <person name="Neiman D."/>
            <person name="Pearson M."/>
            <person name="Priest M."/>
            <person name="Roberts A."/>
            <person name="Saif S."/>
            <person name="Shea T."/>
            <person name="Sisk P."/>
            <person name="Sykes S."/>
            <person name="Wortman J."/>
            <person name="Nusbaum C."/>
            <person name="Birren B."/>
        </authorList>
    </citation>
    <scope>NUCLEOTIDE SEQUENCE [LARGE SCALE GENOMIC DNA]</scope>
    <source>
        <strain evidence="2 3">CIP 107464</strain>
    </source>
</reference>
<dbReference type="STRING" id="202952.GCA_000747725_01041"/>
<dbReference type="EMBL" id="APPN01000073">
    <property type="protein sequence ID" value="ENV32703.1"/>
    <property type="molecule type" value="Genomic_DNA"/>
</dbReference>
<dbReference type="RefSeq" id="WP_004866547.1">
    <property type="nucleotide sequence ID" value="NZ_ASYY01000084.1"/>
</dbReference>
<dbReference type="AlphaFoldDB" id="N8ZLP7"/>